<dbReference type="EMBL" id="CADCTZ010000309">
    <property type="protein sequence ID" value="CAA9331536.1"/>
    <property type="molecule type" value="Genomic_DNA"/>
</dbReference>
<evidence type="ECO:0000313" key="1">
    <source>
        <dbReference type="EMBL" id="CAA9331536.1"/>
    </source>
</evidence>
<sequence>MSLKVGPYDRTKRLRMFIWCRCKRNYALGHMYWRKCHVRKSVISGGLNLIASSISRTKHFREVTQKLGIAIEQSPDSNPETSRRFSTSRPEAERPILMIRARYVQVRSDLGRASIIFFSSCSLFYVSVDNSSVCSQGFSPH</sequence>
<accession>A0A6J4LGG4</accession>
<proteinExistence type="predicted"/>
<organism evidence="1">
    <name type="scientific">uncultured Microcoleus sp</name>
    <dbReference type="NCBI Taxonomy" id="259945"/>
    <lineage>
        <taxon>Bacteria</taxon>
        <taxon>Bacillati</taxon>
        <taxon>Cyanobacteriota</taxon>
        <taxon>Cyanophyceae</taxon>
        <taxon>Oscillatoriophycideae</taxon>
        <taxon>Oscillatoriales</taxon>
        <taxon>Microcoleaceae</taxon>
        <taxon>Microcoleus</taxon>
        <taxon>environmental samples</taxon>
    </lineage>
</organism>
<protein>
    <submittedName>
        <fullName evidence="1">Uncharacterized protein</fullName>
    </submittedName>
</protein>
<dbReference type="AlphaFoldDB" id="A0A6J4LGG4"/>
<name>A0A6J4LGG4_9CYAN</name>
<reference evidence="1" key="1">
    <citation type="submission" date="2020-02" db="EMBL/GenBank/DDBJ databases">
        <authorList>
            <person name="Meier V. D."/>
        </authorList>
    </citation>
    <scope>NUCLEOTIDE SEQUENCE</scope>
    <source>
        <strain evidence="1">AVDCRST_MAG84</strain>
    </source>
</reference>
<gene>
    <name evidence="1" type="ORF">AVDCRST_MAG84-1883</name>
</gene>